<name>A0A5S5BVP1_9FLAO</name>
<dbReference type="AlphaFoldDB" id="A0A5S5BVP1"/>
<comment type="caution">
    <text evidence="2">The sequence shown here is derived from an EMBL/GenBank/DDBJ whole genome shotgun (WGS) entry which is preliminary data.</text>
</comment>
<gene>
    <name evidence="2" type="ORF">BD809_11340</name>
</gene>
<reference evidence="2 3" key="1">
    <citation type="submission" date="2019-07" db="EMBL/GenBank/DDBJ databases">
        <title>Genomic Encyclopedia of Archaeal and Bacterial Type Strains, Phase II (KMG-II): from individual species to whole genera.</title>
        <authorList>
            <person name="Goeker M."/>
        </authorList>
    </citation>
    <scope>NUCLEOTIDE SEQUENCE [LARGE SCALE GENOMIC DNA]</scope>
    <source>
        <strain evidence="2 3">DSM 17527</strain>
    </source>
</reference>
<feature type="signal peptide" evidence="1">
    <location>
        <begin position="1"/>
        <end position="21"/>
    </location>
</feature>
<evidence type="ECO:0008006" key="4">
    <source>
        <dbReference type="Google" id="ProtNLM"/>
    </source>
</evidence>
<keyword evidence="3" id="KW-1185">Reference proteome</keyword>
<feature type="chain" id="PRO_5024399456" description="Lipoprotein" evidence="1">
    <location>
        <begin position="22"/>
        <end position="204"/>
    </location>
</feature>
<protein>
    <recommendedName>
        <fullName evidence="4">Lipoprotein</fullName>
    </recommendedName>
</protein>
<evidence type="ECO:0000313" key="3">
    <source>
        <dbReference type="Proteomes" id="UP000324376"/>
    </source>
</evidence>
<dbReference type="EMBL" id="VNHU01000013">
    <property type="protein sequence ID" value="TYP70376.1"/>
    <property type="molecule type" value="Genomic_DNA"/>
</dbReference>
<sequence length="204" mass="23286">MKYLFFLTCTVVLLATTCTQAQLTTAILTYKDGKQLIGLGKIRASGKIKFKKTKKDKAQNYSFDSITRATVYEPYGMVHYVRRKVSGTGNYAIVELVKQGKVTLYRTYDRSYRTMRSEPDQFGNGFVMSGSAPIKNYYVQKEGEPAITHFGSNQLFSKNFKKTAAAYFEDCPVLVQKIQDKVYRKRDLKAILTFYIDECAVDTE</sequence>
<proteinExistence type="predicted"/>
<accession>A0A5S5BVP1</accession>
<dbReference type="Proteomes" id="UP000324376">
    <property type="component" value="Unassembled WGS sequence"/>
</dbReference>
<evidence type="ECO:0000313" key="2">
    <source>
        <dbReference type="EMBL" id="TYP70376.1"/>
    </source>
</evidence>
<dbReference type="OrthoDB" id="1117699at2"/>
<dbReference type="RefSeq" id="WP_148783750.1">
    <property type="nucleotide sequence ID" value="NZ_VNHU01000013.1"/>
</dbReference>
<evidence type="ECO:0000256" key="1">
    <source>
        <dbReference type="SAM" id="SignalP"/>
    </source>
</evidence>
<keyword evidence="1" id="KW-0732">Signal</keyword>
<organism evidence="2 3">
    <name type="scientific">Aquimarina intermedia</name>
    <dbReference type="NCBI Taxonomy" id="350814"/>
    <lineage>
        <taxon>Bacteria</taxon>
        <taxon>Pseudomonadati</taxon>
        <taxon>Bacteroidota</taxon>
        <taxon>Flavobacteriia</taxon>
        <taxon>Flavobacteriales</taxon>
        <taxon>Flavobacteriaceae</taxon>
        <taxon>Aquimarina</taxon>
    </lineage>
</organism>